<dbReference type="SUPFAM" id="SSF55831">
    <property type="entry name" value="Thymidylate synthase/dCMP hydroxymethylase"/>
    <property type="match status" value="1"/>
</dbReference>
<dbReference type="WBParaSite" id="Hba_18343">
    <property type="protein sequence ID" value="Hba_18343"/>
    <property type="gene ID" value="Hba_18343"/>
</dbReference>
<dbReference type="GO" id="GO:0032259">
    <property type="term" value="P:methylation"/>
    <property type="evidence" value="ECO:0007669"/>
    <property type="project" value="UniProtKB-KW"/>
</dbReference>
<accession>A0A1I7XKP2</accession>
<keyword evidence="5" id="KW-0808">Transferase</keyword>
<evidence type="ECO:0000256" key="3">
    <source>
        <dbReference type="ARBA" id="ARBA00015931"/>
    </source>
</evidence>
<dbReference type="UniPathway" id="UPA00575"/>
<dbReference type="AlphaFoldDB" id="A0A1I7XKP2"/>
<dbReference type="Proteomes" id="UP000095283">
    <property type="component" value="Unplaced"/>
</dbReference>
<dbReference type="EC" id="2.1.1.45" evidence="2"/>
<proteinExistence type="predicted"/>
<keyword evidence="4" id="KW-0489">Methyltransferase</keyword>
<evidence type="ECO:0000313" key="8">
    <source>
        <dbReference type="WBParaSite" id="Hba_18343"/>
    </source>
</evidence>
<dbReference type="Pfam" id="PF00303">
    <property type="entry name" value="Thymidylat_synt"/>
    <property type="match status" value="2"/>
</dbReference>
<comment type="pathway">
    <text evidence="1">Pyrimidine metabolism; dTTP biosynthesis.</text>
</comment>
<protein>
    <recommendedName>
        <fullName evidence="3">Thymidylate synthase</fullName>
        <ecNumber evidence="2">2.1.1.45</ecNumber>
    </recommendedName>
</protein>
<dbReference type="PANTHER" id="PTHR11548:SF2">
    <property type="entry name" value="THYMIDYLATE SYNTHASE"/>
    <property type="match status" value="1"/>
</dbReference>
<name>A0A1I7XKP2_HETBA</name>
<evidence type="ECO:0000256" key="4">
    <source>
        <dbReference type="ARBA" id="ARBA00022603"/>
    </source>
</evidence>
<dbReference type="GO" id="GO:0006231">
    <property type="term" value="P:dTMP biosynthetic process"/>
    <property type="evidence" value="ECO:0007669"/>
    <property type="project" value="InterPro"/>
</dbReference>
<feature type="domain" description="Thymidylate synthase/dCMP hydroxymethylase" evidence="6">
    <location>
        <begin position="80"/>
        <end position="148"/>
    </location>
</feature>
<evidence type="ECO:0000313" key="7">
    <source>
        <dbReference type="Proteomes" id="UP000095283"/>
    </source>
</evidence>
<organism evidence="7 8">
    <name type="scientific">Heterorhabditis bacteriophora</name>
    <name type="common">Entomopathogenic nematode worm</name>
    <dbReference type="NCBI Taxonomy" id="37862"/>
    <lineage>
        <taxon>Eukaryota</taxon>
        <taxon>Metazoa</taxon>
        <taxon>Ecdysozoa</taxon>
        <taxon>Nematoda</taxon>
        <taxon>Chromadorea</taxon>
        <taxon>Rhabditida</taxon>
        <taxon>Rhabditina</taxon>
        <taxon>Rhabditomorpha</taxon>
        <taxon>Strongyloidea</taxon>
        <taxon>Heterorhabditidae</taxon>
        <taxon>Heterorhabditis</taxon>
    </lineage>
</organism>
<evidence type="ECO:0000256" key="2">
    <source>
        <dbReference type="ARBA" id="ARBA00011947"/>
    </source>
</evidence>
<dbReference type="GO" id="GO:0005829">
    <property type="term" value="C:cytosol"/>
    <property type="evidence" value="ECO:0007669"/>
    <property type="project" value="TreeGrafter"/>
</dbReference>
<dbReference type="GO" id="GO:0006235">
    <property type="term" value="P:dTTP biosynthetic process"/>
    <property type="evidence" value="ECO:0007669"/>
    <property type="project" value="UniProtKB-UniPathway"/>
</dbReference>
<keyword evidence="7" id="KW-1185">Reference proteome</keyword>
<dbReference type="InterPro" id="IPR023451">
    <property type="entry name" value="Thymidate_synth/dCMP_Mease_dom"/>
</dbReference>
<feature type="domain" description="Thymidylate synthase/dCMP hydroxymethylase" evidence="6">
    <location>
        <begin position="8"/>
        <end position="46"/>
    </location>
</feature>
<reference evidence="8" key="1">
    <citation type="submission" date="2016-11" db="UniProtKB">
        <authorList>
            <consortium name="WormBaseParasite"/>
        </authorList>
    </citation>
    <scope>IDENTIFICATION</scope>
</reference>
<dbReference type="InterPro" id="IPR000398">
    <property type="entry name" value="Thymidylate_synthase"/>
</dbReference>
<dbReference type="GO" id="GO:0004799">
    <property type="term" value="F:thymidylate synthase activity"/>
    <property type="evidence" value="ECO:0007669"/>
    <property type="project" value="UniProtKB-EC"/>
</dbReference>
<dbReference type="GO" id="GO:0005739">
    <property type="term" value="C:mitochondrion"/>
    <property type="evidence" value="ECO:0007669"/>
    <property type="project" value="TreeGrafter"/>
</dbReference>
<evidence type="ECO:0000259" key="6">
    <source>
        <dbReference type="Pfam" id="PF00303"/>
    </source>
</evidence>
<evidence type="ECO:0000256" key="5">
    <source>
        <dbReference type="ARBA" id="ARBA00022679"/>
    </source>
</evidence>
<dbReference type="PANTHER" id="PTHR11548">
    <property type="entry name" value="THYMIDYLATE SYNTHASE 1"/>
    <property type="match status" value="1"/>
</dbReference>
<dbReference type="PRINTS" id="PR00108">
    <property type="entry name" value="THYMDSNTHASE"/>
</dbReference>
<dbReference type="Gene3D" id="3.30.572.10">
    <property type="entry name" value="Thymidylate synthase/dCMP hydroxymethylase domain"/>
    <property type="match status" value="3"/>
</dbReference>
<dbReference type="InterPro" id="IPR036926">
    <property type="entry name" value="Thymidate_synth/dCMP_Mease_sf"/>
</dbReference>
<sequence>MENNDEYKYLEQIKEILENGKERTDRTGVGTISIFGMQNRYCLRDDLKQMALPPCHTLCQFFVQDGELSCQLYQRSGDMAGELVHTLGDAHIYKNHIDALKAQLERTPCAFPTVHFSEEISEIDDFTSEKIILKNYCPQAPIKMDMAV</sequence>
<dbReference type="InterPro" id="IPR045097">
    <property type="entry name" value="Thymidate_synth/dCMP_Mease"/>
</dbReference>
<evidence type="ECO:0000256" key="1">
    <source>
        <dbReference type="ARBA" id="ARBA00004992"/>
    </source>
</evidence>